<sequence length="251" mass="28473">MTERRDMEYRYCEDRSWEDFSSGRVLRGVHGAPNFPVRLGCELYRRALYYYEKKEEIRLYDCCCGGGYLLTVLGLLNQATISHIYASDIGEDVLETARKNLSLLSREGMKRRTEELSQLFSLYRKPSHAQAVESAGRLAALLEREIPCTVFQADAGRPLDPGEKIDILITDVPYGELTVWEGQGEDAGTAQIGRDADGLGRLIRNLTECLGERTLYVIVMDKGQKLQMDGLVILEKGNVGKRRFYIFRKTA</sequence>
<comment type="caution">
    <text evidence="1">The sequence shown here is derived from an EMBL/GenBank/DDBJ whole genome shotgun (WGS) entry which is preliminary data.</text>
</comment>
<protein>
    <recommendedName>
        <fullName evidence="3">rRNA methyltransferase AviRa</fullName>
    </recommendedName>
</protein>
<reference evidence="1" key="2">
    <citation type="submission" date="2021-04" db="EMBL/GenBank/DDBJ databases">
        <authorList>
            <person name="Gilroy R."/>
        </authorList>
    </citation>
    <scope>NUCLEOTIDE SEQUENCE</scope>
    <source>
        <strain evidence="1">USAMLcec2-132</strain>
    </source>
</reference>
<accession>A0A9D2SSD4</accession>
<dbReference type="Proteomes" id="UP000823891">
    <property type="component" value="Unassembled WGS sequence"/>
</dbReference>
<evidence type="ECO:0008006" key="3">
    <source>
        <dbReference type="Google" id="ProtNLM"/>
    </source>
</evidence>
<organism evidence="1 2">
    <name type="scientific">Candidatus Eisenbergiella merdavium</name>
    <dbReference type="NCBI Taxonomy" id="2838551"/>
    <lineage>
        <taxon>Bacteria</taxon>
        <taxon>Bacillati</taxon>
        <taxon>Bacillota</taxon>
        <taxon>Clostridia</taxon>
        <taxon>Lachnospirales</taxon>
        <taxon>Lachnospiraceae</taxon>
        <taxon>Eisenbergiella</taxon>
    </lineage>
</organism>
<dbReference type="EMBL" id="DWWS01000065">
    <property type="protein sequence ID" value="HJC25412.1"/>
    <property type="molecule type" value="Genomic_DNA"/>
</dbReference>
<name>A0A9D2SSD4_9FIRM</name>
<dbReference type="AlphaFoldDB" id="A0A9D2SSD4"/>
<dbReference type="Gene3D" id="3.40.50.150">
    <property type="entry name" value="Vaccinia Virus protein VP39"/>
    <property type="match status" value="1"/>
</dbReference>
<reference evidence="1" key="1">
    <citation type="journal article" date="2021" name="PeerJ">
        <title>Extensive microbial diversity within the chicken gut microbiome revealed by metagenomics and culture.</title>
        <authorList>
            <person name="Gilroy R."/>
            <person name="Ravi A."/>
            <person name="Getino M."/>
            <person name="Pursley I."/>
            <person name="Horton D.L."/>
            <person name="Alikhan N.F."/>
            <person name="Baker D."/>
            <person name="Gharbi K."/>
            <person name="Hall N."/>
            <person name="Watson M."/>
            <person name="Adriaenssens E.M."/>
            <person name="Foster-Nyarko E."/>
            <person name="Jarju S."/>
            <person name="Secka A."/>
            <person name="Antonio M."/>
            <person name="Oren A."/>
            <person name="Chaudhuri R.R."/>
            <person name="La Ragione R."/>
            <person name="Hildebrand F."/>
            <person name="Pallen M.J."/>
        </authorList>
    </citation>
    <scope>NUCLEOTIDE SEQUENCE</scope>
    <source>
        <strain evidence="1">USAMLcec2-132</strain>
    </source>
</reference>
<dbReference type="Pfam" id="PF11599">
    <property type="entry name" value="AviRa"/>
    <property type="match status" value="1"/>
</dbReference>
<evidence type="ECO:0000313" key="1">
    <source>
        <dbReference type="EMBL" id="HJC25412.1"/>
    </source>
</evidence>
<dbReference type="SUPFAM" id="SSF53335">
    <property type="entry name" value="S-adenosyl-L-methionine-dependent methyltransferases"/>
    <property type="match status" value="1"/>
</dbReference>
<gene>
    <name evidence="1" type="ORF">H9761_17220</name>
</gene>
<dbReference type="InterPro" id="IPR024268">
    <property type="entry name" value="AviRa"/>
</dbReference>
<dbReference type="Gene3D" id="1.10.287.540">
    <property type="entry name" value="Helix hairpin bin"/>
    <property type="match status" value="1"/>
</dbReference>
<proteinExistence type="predicted"/>
<evidence type="ECO:0000313" key="2">
    <source>
        <dbReference type="Proteomes" id="UP000823891"/>
    </source>
</evidence>
<dbReference type="InterPro" id="IPR029063">
    <property type="entry name" value="SAM-dependent_MTases_sf"/>
</dbReference>